<keyword evidence="3 12" id="KW-0813">Transport</keyword>
<reference evidence="13" key="1">
    <citation type="submission" date="2020-11" db="EMBL/GenBank/DDBJ databases">
        <authorList>
            <person name="Tran Van P."/>
        </authorList>
    </citation>
    <scope>NUCLEOTIDE SEQUENCE</scope>
</reference>
<protein>
    <recommendedName>
        <fullName evidence="12">Innexin</fullName>
    </recommendedName>
</protein>
<dbReference type="AlphaFoldDB" id="A0A7R9CWL9"/>
<dbReference type="PANTHER" id="PTHR11893">
    <property type="entry name" value="INNEXIN"/>
    <property type="match status" value="1"/>
</dbReference>
<dbReference type="PANTHER" id="PTHR11893:SF38">
    <property type="entry name" value="INNEXIN INX7"/>
    <property type="match status" value="1"/>
</dbReference>
<keyword evidence="11 12" id="KW-0407">Ion channel</keyword>
<evidence type="ECO:0000256" key="5">
    <source>
        <dbReference type="ARBA" id="ARBA00022692"/>
    </source>
</evidence>
<keyword evidence="8" id="KW-1133">Transmembrane helix</keyword>
<dbReference type="InterPro" id="IPR000990">
    <property type="entry name" value="Innexin"/>
</dbReference>
<name>A0A7R9CWL9_TIMPO</name>
<keyword evidence="7" id="KW-0965">Cell junction</keyword>
<keyword evidence="10" id="KW-0472">Membrane</keyword>
<dbReference type="EMBL" id="OD001988">
    <property type="protein sequence ID" value="CAD7403822.1"/>
    <property type="molecule type" value="Genomic_DNA"/>
</dbReference>
<sequence length="104" mass="11601">MLNFLGQLQGRVKPRAPGHVRVDSRVSSLHHRATSVLLLTCCVLVCVRQYFGQPIHCVLDVTGDLAAIQEQVLNTYCFVTTTYTVVHDLNREFPAIDRGVTGYT</sequence>
<dbReference type="GO" id="GO:0005886">
    <property type="term" value="C:plasma membrane"/>
    <property type="evidence" value="ECO:0007669"/>
    <property type="project" value="UniProtKB-SubCell"/>
</dbReference>
<comment type="subcellular location">
    <subcellularLocation>
        <location evidence="1">Cell junction</location>
        <location evidence="1">Gap junction</location>
    </subcellularLocation>
    <subcellularLocation>
        <location evidence="2 12">Cell membrane</location>
        <topology evidence="2 12">Multi-pass membrane protein</topology>
    </subcellularLocation>
</comment>
<evidence type="ECO:0000256" key="7">
    <source>
        <dbReference type="ARBA" id="ARBA00022949"/>
    </source>
</evidence>
<dbReference type="GO" id="GO:0005921">
    <property type="term" value="C:gap junction"/>
    <property type="evidence" value="ECO:0007669"/>
    <property type="project" value="UniProtKB-SubCell"/>
</dbReference>
<dbReference type="GO" id="GO:0034220">
    <property type="term" value="P:monoatomic ion transmembrane transport"/>
    <property type="evidence" value="ECO:0007669"/>
    <property type="project" value="UniProtKB-KW"/>
</dbReference>
<evidence type="ECO:0000256" key="10">
    <source>
        <dbReference type="ARBA" id="ARBA00023136"/>
    </source>
</evidence>
<evidence type="ECO:0000256" key="11">
    <source>
        <dbReference type="ARBA" id="ARBA00023303"/>
    </source>
</evidence>
<evidence type="ECO:0000256" key="4">
    <source>
        <dbReference type="ARBA" id="ARBA00022475"/>
    </source>
</evidence>
<keyword evidence="6" id="KW-0303">Gap junction</keyword>
<keyword evidence="4" id="KW-1003">Cell membrane</keyword>
<keyword evidence="5" id="KW-0812">Transmembrane</keyword>
<gene>
    <name evidence="12" type="primary">inx</name>
    <name evidence="13" type="ORF">TPSB3V08_LOCUS4221</name>
</gene>
<evidence type="ECO:0000256" key="3">
    <source>
        <dbReference type="ARBA" id="ARBA00022448"/>
    </source>
</evidence>
<comment type="similarity">
    <text evidence="12">Belongs to the pannexin family.</text>
</comment>
<evidence type="ECO:0000256" key="9">
    <source>
        <dbReference type="ARBA" id="ARBA00023065"/>
    </source>
</evidence>
<dbReference type="GO" id="GO:0007602">
    <property type="term" value="P:phototransduction"/>
    <property type="evidence" value="ECO:0007669"/>
    <property type="project" value="TreeGrafter"/>
</dbReference>
<comment type="function">
    <text evidence="12">Structural component of the gap junctions.</text>
</comment>
<proteinExistence type="inferred from homology"/>
<evidence type="ECO:0000256" key="6">
    <source>
        <dbReference type="ARBA" id="ARBA00022868"/>
    </source>
</evidence>
<dbReference type="GO" id="GO:0005243">
    <property type="term" value="F:gap junction channel activity"/>
    <property type="evidence" value="ECO:0007669"/>
    <property type="project" value="TreeGrafter"/>
</dbReference>
<accession>A0A7R9CWL9</accession>
<evidence type="ECO:0000256" key="1">
    <source>
        <dbReference type="ARBA" id="ARBA00004610"/>
    </source>
</evidence>
<evidence type="ECO:0000256" key="8">
    <source>
        <dbReference type="ARBA" id="ARBA00022989"/>
    </source>
</evidence>
<evidence type="ECO:0000256" key="2">
    <source>
        <dbReference type="ARBA" id="ARBA00004651"/>
    </source>
</evidence>
<dbReference type="Pfam" id="PF00876">
    <property type="entry name" value="Innexin"/>
    <property type="match status" value="1"/>
</dbReference>
<keyword evidence="9 12" id="KW-0406">Ion transport</keyword>
<organism evidence="13">
    <name type="scientific">Timema poppense</name>
    <name type="common">Walking stick</name>
    <dbReference type="NCBI Taxonomy" id="170557"/>
    <lineage>
        <taxon>Eukaryota</taxon>
        <taxon>Metazoa</taxon>
        <taxon>Ecdysozoa</taxon>
        <taxon>Arthropoda</taxon>
        <taxon>Hexapoda</taxon>
        <taxon>Insecta</taxon>
        <taxon>Pterygota</taxon>
        <taxon>Neoptera</taxon>
        <taxon>Polyneoptera</taxon>
        <taxon>Phasmatodea</taxon>
        <taxon>Timematodea</taxon>
        <taxon>Timematoidea</taxon>
        <taxon>Timematidae</taxon>
        <taxon>Timema</taxon>
    </lineage>
</organism>
<dbReference type="PROSITE" id="PS51013">
    <property type="entry name" value="PANNEXIN"/>
    <property type="match status" value="1"/>
</dbReference>
<evidence type="ECO:0000256" key="12">
    <source>
        <dbReference type="RuleBase" id="RU010713"/>
    </source>
</evidence>
<evidence type="ECO:0000313" key="13">
    <source>
        <dbReference type="EMBL" id="CAD7403822.1"/>
    </source>
</evidence>